<sequence>MLPAASDEAIKVSVEYDLSSAYGVAWEPPAGIEKCVRNYRVCVTVDSDANSSECQDTNATSWRTRSVQPCSNYSVAVVALGESGQKLGHGATAFFSRHWWLWNAPSSDALHHQYQERIQGPKASPTLPDVGPMCLMMQHAGGSQIHCCTYPAHYQYQGAKERPNPFFVALLGIDTTLLTIKHAGGSAIHYSTPLSVSNVGVALASPSSISVQWKKTSSCIDWYSVCVSAVGSTHKDCSHVTDGEIQWTSGAIVKPCIDYNVTVTAVDYADQRSEEEAQVFTGAPGEAEDLKVSSRTANTMTVAWNAPSGDGAKCLNSYELYVCVHDVPATCDILVGTLASSNTSFEVTNCVDCEDYDIVMKSIGKKGQHSYGANIVSYTDVAGSLVSGTLDRSPASSKRLVLVLVDNSGPNLCSNGYSFDAAVQAGIRMPLPSETRSTNVNNVIVNYGTGMDFTPDNVVDDLELQASWDLPDRHDCLVGYRVCYTDDSSKSKPVCNDQSVSIVTWSTLKAQYCSKYTITTSAIAIGGRSYPQVSGDVSTPPLEVHNLTLKNVTADKIHLKWEHPPAPMSSCLVEYAVHWCPSSAVGCDKDNDTVPGASVESDVSEYVIDGLDSCATYLVWVTSLGSDNTESEANFMYAKSGGGVPGNVSNLNDPSLTCGSMYFEWDAPSTRAECVANYHVCWQRTSDGNKSCEDVSFLNTQLGITSLQPSTAYDVTVVAVGAGGETSEAATIQATTHATMPVEELSLSSRTQRSISVSWKSPTANAKCAQAMCVAWCYKDLQIPCPNRCEPTGNNSASIPADSTEFNITDLLPCSNYTVTISVASVGNMLSSSNTIRIHTLNETPFMISMLRAAEISSLNSLTDVPEPVSVGELRGWSNGSIVTASWDAASQTHTCVAGYQVCWEKQKNASHVWCDHTTAQSIVFDTLPACEVYLASVRTITTDGSMSAAASVSLDLATPSEVNNLTIAKHSYNSLAVRWLPPVKHSECVENYKVCLAGSLGVNATCETISNTETEHSITGLQPKTQYKITLITVGPDGKRSATSSIQAVTDASAAAGGGNTGSSLGSLCNCSNIVACIVVILLGRYIHFSACFSVSLMLLNVVFQHLLLLVAETRALAWALSSAAAGGGNTGSSLGSLCNCTSAAAGGGNTGSSLGSLCNCSNIVACIVVILLGRYIHFSDCV</sequence>
<feature type="domain" description="Fibronectin type-III" evidence="1">
    <location>
        <begin position="865"/>
        <end position="961"/>
    </location>
</feature>
<feature type="domain" description="Fibronectin type-III" evidence="1">
    <location>
        <begin position="286"/>
        <end position="384"/>
    </location>
</feature>
<proteinExistence type="predicted"/>
<comment type="caution">
    <text evidence="2">The sequence shown here is derived from an EMBL/GenBank/DDBJ whole genome shotgun (WGS) entry which is preliminary data.</text>
</comment>
<name>A0ABQ9I4R1_9NEOP</name>
<dbReference type="PANTHER" id="PTHR46957:SF3">
    <property type="entry name" value="CYTOKINE RECEPTOR"/>
    <property type="match status" value="1"/>
</dbReference>
<evidence type="ECO:0000313" key="2">
    <source>
        <dbReference type="EMBL" id="KAJ8891616.1"/>
    </source>
</evidence>
<evidence type="ECO:0000313" key="3">
    <source>
        <dbReference type="Proteomes" id="UP001159363"/>
    </source>
</evidence>
<accession>A0ABQ9I4R1</accession>
<evidence type="ECO:0000259" key="1">
    <source>
        <dbReference type="PROSITE" id="PS50853"/>
    </source>
</evidence>
<dbReference type="InterPro" id="IPR050713">
    <property type="entry name" value="RTP_Phos/Ushers"/>
</dbReference>
<dbReference type="SUPFAM" id="SSF49265">
    <property type="entry name" value="Fibronectin type III"/>
    <property type="match status" value="5"/>
</dbReference>
<dbReference type="Pfam" id="PF00041">
    <property type="entry name" value="fn3"/>
    <property type="match status" value="3"/>
</dbReference>
<feature type="domain" description="Fibronectin type-III" evidence="1">
    <location>
        <begin position="644"/>
        <end position="742"/>
    </location>
</feature>
<feature type="domain" description="Fibronectin type-III" evidence="1">
    <location>
        <begin position="540"/>
        <end position="641"/>
    </location>
</feature>
<dbReference type="Gene3D" id="2.60.40.10">
    <property type="entry name" value="Immunoglobulins"/>
    <property type="match status" value="6"/>
</dbReference>
<dbReference type="PROSITE" id="PS50853">
    <property type="entry name" value="FN3"/>
    <property type="match status" value="5"/>
</dbReference>
<protein>
    <recommendedName>
        <fullName evidence="1">Fibronectin type-III domain-containing protein</fullName>
    </recommendedName>
</protein>
<reference evidence="2 3" key="1">
    <citation type="submission" date="2023-02" db="EMBL/GenBank/DDBJ databases">
        <title>LHISI_Scaffold_Assembly.</title>
        <authorList>
            <person name="Stuart O.P."/>
            <person name="Cleave R."/>
            <person name="Magrath M.J.L."/>
            <person name="Mikheyev A.S."/>
        </authorList>
    </citation>
    <scope>NUCLEOTIDE SEQUENCE [LARGE SCALE GENOMIC DNA]</scope>
    <source>
        <strain evidence="2">Daus_M_001</strain>
        <tissue evidence="2">Leg muscle</tissue>
    </source>
</reference>
<keyword evidence="3" id="KW-1185">Reference proteome</keyword>
<dbReference type="EMBL" id="JARBHB010000002">
    <property type="protein sequence ID" value="KAJ8891616.1"/>
    <property type="molecule type" value="Genomic_DNA"/>
</dbReference>
<feature type="domain" description="Fibronectin type-III" evidence="1">
    <location>
        <begin position="962"/>
        <end position="1055"/>
    </location>
</feature>
<dbReference type="InterPro" id="IPR036116">
    <property type="entry name" value="FN3_sf"/>
</dbReference>
<dbReference type="InterPro" id="IPR013783">
    <property type="entry name" value="Ig-like_fold"/>
</dbReference>
<dbReference type="CDD" id="cd00063">
    <property type="entry name" value="FN3"/>
    <property type="match status" value="4"/>
</dbReference>
<gene>
    <name evidence="2" type="ORF">PR048_004144</name>
</gene>
<organism evidence="2 3">
    <name type="scientific">Dryococelus australis</name>
    <dbReference type="NCBI Taxonomy" id="614101"/>
    <lineage>
        <taxon>Eukaryota</taxon>
        <taxon>Metazoa</taxon>
        <taxon>Ecdysozoa</taxon>
        <taxon>Arthropoda</taxon>
        <taxon>Hexapoda</taxon>
        <taxon>Insecta</taxon>
        <taxon>Pterygota</taxon>
        <taxon>Neoptera</taxon>
        <taxon>Polyneoptera</taxon>
        <taxon>Phasmatodea</taxon>
        <taxon>Verophasmatodea</taxon>
        <taxon>Anareolatae</taxon>
        <taxon>Phasmatidae</taxon>
        <taxon>Eurycanthinae</taxon>
        <taxon>Dryococelus</taxon>
    </lineage>
</organism>
<dbReference type="InterPro" id="IPR003961">
    <property type="entry name" value="FN3_dom"/>
</dbReference>
<dbReference type="Proteomes" id="UP001159363">
    <property type="component" value="Chromosome 2"/>
</dbReference>
<dbReference type="PANTHER" id="PTHR46957">
    <property type="entry name" value="CYTOKINE RECEPTOR"/>
    <property type="match status" value="1"/>
</dbReference>
<dbReference type="SMART" id="SM00060">
    <property type="entry name" value="FN3"/>
    <property type="match status" value="8"/>
</dbReference>